<evidence type="ECO:0000259" key="2">
    <source>
        <dbReference type="Pfam" id="PF02517"/>
    </source>
</evidence>
<dbReference type="Pfam" id="PF02517">
    <property type="entry name" value="Rce1-like"/>
    <property type="match status" value="1"/>
</dbReference>
<keyword evidence="3" id="KW-0378">Hydrolase</keyword>
<keyword evidence="3" id="KW-0482">Metalloprotease</keyword>
<feature type="transmembrane region" description="Helical" evidence="1">
    <location>
        <begin position="12"/>
        <end position="35"/>
    </location>
</feature>
<feature type="domain" description="CAAX prenyl protease 2/Lysostaphin resistance protein A-like" evidence="2">
    <location>
        <begin position="130"/>
        <end position="223"/>
    </location>
</feature>
<name>A0A964TEU5_9FLAO</name>
<organism evidence="3 4">
    <name type="scientific">Flagellimonas ochracea</name>
    <dbReference type="NCBI Taxonomy" id="2696472"/>
    <lineage>
        <taxon>Bacteria</taxon>
        <taxon>Pseudomonadati</taxon>
        <taxon>Bacteroidota</taxon>
        <taxon>Flavobacteriia</taxon>
        <taxon>Flavobacteriales</taxon>
        <taxon>Flavobacteriaceae</taxon>
        <taxon>Flagellimonas</taxon>
    </lineage>
</organism>
<dbReference type="EMBL" id="JAAABI010000002">
    <property type="protein sequence ID" value="NAY92191.1"/>
    <property type="molecule type" value="Genomic_DNA"/>
</dbReference>
<accession>A0A964TEU5</accession>
<evidence type="ECO:0000256" key="1">
    <source>
        <dbReference type="SAM" id="Phobius"/>
    </source>
</evidence>
<dbReference type="GO" id="GO:0080120">
    <property type="term" value="P:CAAX-box protein maturation"/>
    <property type="evidence" value="ECO:0007669"/>
    <property type="project" value="UniProtKB-ARBA"/>
</dbReference>
<feature type="transmembrane region" description="Helical" evidence="1">
    <location>
        <begin position="41"/>
        <end position="59"/>
    </location>
</feature>
<dbReference type="AlphaFoldDB" id="A0A964TEU5"/>
<keyword evidence="1" id="KW-0812">Transmembrane</keyword>
<proteinExistence type="predicted"/>
<protein>
    <submittedName>
        <fullName evidence="3">CPBP family intramembrane metalloprotease</fullName>
    </submittedName>
</protein>
<evidence type="ECO:0000313" key="3">
    <source>
        <dbReference type="EMBL" id="NAY92191.1"/>
    </source>
</evidence>
<reference evidence="3" key="1">
    <citation type="submission" date="2020-01" db="EMBL/GenBank/DDBJ databases">
        <title>Muricauda ochracea sp. nov., isolated from a tidal flat of Garorim bay in Korea.</title>
        <authorList>
            <person name="Kim D."/>
            <person name="Yoo Y."/>
            <person name="Kim J.-J."/>
        </authorList>
    </citation>
    <scope>NUCLEOTIDE SEQUENCE</scope>
    <source>
        <strain evidence="3">JGD-17</strain>
    </source>
</reference>
<dbReference type="RefSeq" id="WP_166523577.1">
    <property type="nucleotide sequence ID" value="NZ_JAAABI010000002.1"/>
</dbReference>
<feature type="transmembrane region" description="Helical" evidence="1">
    <location>
        <begin position="127"/>
        <end position="146"/>
    </location>
</feature>
<comment type="caution">
    <text evidence="3">The sequence shown here is derived from an EMBL/GenBank/DDBJ whole genome shotgun (WGS) entry which is preliminary data.</text>
</comment>
<dbReference type="GO" id="GO:0008237">
    <property type="term" value="F:metallopeptidase activity"/>
    <property type="evidence" value="ECO:0007669"/>
    <property type="project" value="UniProtKB-KW"/>
</dbReference>
<dbReference type="InterPro" id="IPR003675">
    <property type="entry name" value="Rce1/LyrA-like_dom"/>
</dbReference>
<feature type="transmembrane region" description="Helical" evidence="1">
    <location>
        <begin position="190"/>
        <end position="208"/>
    </location>
</feature>
<feature type="transmembrane region" description="Helical" evidence="1">
    <location>
        <begin position="215"/>
        <end position="233"/>
    </location>
</feature>
<feature type="transmembrane region" description="Helical" evidence="1">
    <location>
        <begin position="253"/>
        <end position="271"/>
    </location>
</feature>
<keyword evidence="4" id="KW-1185">Reference proteome</keyword>
<gene>
    <name evidence="3" type="ORF">GTQ34_09690</name>
</gene>
<keyword evidence="1" id="KW-0472">Membrane</keyword>
<feature type="transmembrane region" description="Helical" evidence="1">
    <location>
        <begin position="88"/>
        <end position="107"/>
    </location>
</feature>
<sequence>MKKLIIPVWAKAIFFGFIILELGTKLWSLIAIANFSTSPKIPWSFPLMAVVLVLLWNYLDGNWMPRSTQGIRHLWMRANSLKIKHRKWGWISAVLLGCTIFCFAVLGMRIVDVPSGQIVQIEHISKYPPWTIISLITMTSVTAGVIEEISFRGYMQKPMELKYGPKIAITVVALFFTILHLPNATITPGLIPIFFLGSIGWGVLAYLTNSIIPGVVVHGAVDIIGYFSIWKNLELVKALSTKSVLKTGMDAPFLILLLITLMFTLLTVFGFKKLDRLNRKII</sequence>
<keyword evidence="1" id="KW-1133">Transmembrane helix</keyword>
<dbReference type="GO" id="GO:0004175">
    <property type="term" value="F:endopeptidase activity"/>
    <property type="evidence" value="ECO:0007669"/>
    <property type="project" value="UniProtKB-ARBA"/>
</dbReference>
<evidence type="ECO:0000313" key="4">
    <source>
        <dbReference type="Proteomes" id="UP000667650"/>
    </source>
</evidence>
<feature type="transmembrane region" description="Helical" evidence="1">
    <location>
        <begin position="167"/>
        <end position="184"/>
    </location>
</feature>
<keyword evidence="3" id="KW-0645">Protease</keyword>
<dbReference type="Proteomes" id="UP000667650">
    <property type="component" value="Unassembled WGS sequence"/>
</dbReference>